<feature type="active site" evidence="8">
    <location>
        <position position="249"/>
    </location>
</feature>
<dbReference type="InterPro" id="IPR016188">
    <property type="entry name" value="PurM-like_N"/>
</dbReference>
<feature type="domain" description="PurM-like C-terminal" evidence="10">
    <location>
        <begin position="439"/>
        <end position="590"/>
    </location>
</feature>
<feature type="binding site" evidence="8">
    <location>
        <position position="503"/>
    </location>
    <ligand>
        <name>Mg(2+)</name>
        <dbReference type="ChEBI" id="CHEBI:18420"/>
        <label>2</label>
    </ligand>
</feature>
<evidence type="ECO:0000313" key="12">
    <source>
        <dbReference type="EMBL" id="VEN72895.1"/>
    </source>
</evidence>
<feature type="domain" description="PurM-like C-terminal" evidence="10">
    <location>
        <begin position="832"/>
        <end position="978"/>
    </location>
</feature>
<comment type="subcellular location">
    <subcellularLocation>
        <location evidence="8">Cytoplasm</location>
    </subcellularLocation>
</comment>
<dbReference type="GO" id="GO:0000287">
    <property type="term" value="F:magnesium ion binding"/>
    <property type="evidence" value="ECO:0007669"/>
    <property type="project" value="UniProtKB-UniRule"/>
</dbReference>
<reference evidence="12" key="1">
    <citation type="submission" date="2019-01" db="EMBL/GenBank/DDBJ databases">
        <authorList>
            <consortium name="Genoscope - CEA"/>
            <person name="William W."/>
        </authorList>
    </citation>
    <scope>NUCLEOTIDE SEQUENCE</scope>
    <source>
        <strain evidence="12">CR-1</strain>
    </source>
</reference>
<evidence type="ECO:0000256" key="2">
    <source>
        <dbReference type="ARBA" id="ARBA00022598"/>
    </source>
</evidence>
<dbReference type="InterPro" id="IPR036676">
    <property type="entry name" value="PurM-like_C_sf"/>
</dbReference>
<dbReference type="UniPathway" id="UPA00074">
    <property type="reaction ID" value="UER00128"/>
</dbReference>
<name>A0A484HI74_9BACT</name>
<feature type="binding site" evidence="8">
    <location>
        <position position="739"/>
    </location>
    <ligand>
        <name>ATP</name>
        <dbReference type="ChEBI" id="CHEBI:30616"/>
    </ligand>
</feature>
<organism evidence="12">
    <name type="scientific">uncultured Desulfobacteraceae bacterium</name>
    <dbReference type="NCBI Taxonomy" id="218296"/>
    <lineage>
        <taxon>Bacteria</taxon>
        <taxon>Pseudomonadati</taxon>
        <taxon>Thermodesulfobacteriota</taxon>
        <taxon>Desulfobacteria</taxon>
        <taxon>Desulfobacterales</taxon>
        <taxon>Desulfobacteraceae</taxon>
        <taxon>environmental samples</taxon>
    </lineage>
</organism>
<keyword evidence="5 8" id="KW-0658">Purine biosynthesis</keyword>
<dbReference type="Pfam" id="PF00586">
    <property type="entry name" value="AIRS"/>
    <property type="match status" value="2"/>
</dbReference>
<evidence type="ECO:0000256" key="7">
    <source>
        <dbReference type="ARBA" id="ARBA00022842"/>
    </source>
</evidence>
<dbReference type="InterPro" id="IPR010074">
    <property type="entry name" value="PRibForGlyAmidine_synth_PurL"/>
</dbReference>
<accession>A0A484HI74</accession>
<keyword evidence="6 8" id="KW-0067">ATP-binding</keyword>
<evidence type="ECO:0000256" key="4">
    <source>
        <dbReference type="ARBA" id="ARBA00022741"/>
    </source>
</evidence>
<evidence type="ECO:0000256" key="3">
    <source>
        <dbReference type="ARBA" id="ARBA00022723"/>
    </source>
</evidence>
<keyword evidence="3 8" id="KW-0479">Metal-binding</keyword>
<evidence type="ECO:0000259" key="11">
    <source>
        <dbReference type="Pfam" id="PF18072"/>
    </source>
</evidence>
<sequence length="1005" mass="109914">MMPRRLEIALKPDLFDAAGEGVRKKALDYFGIVLDPVRTVNILTIDAALTDDQFERIRTGIFTNPVTQVSSYAPLPVPFDWIILTSYRPGVTDAPGNAAAEAVEALLKIRLKKGEAIYTSRRYCLSGDGLRQRDMDKIAGELLANDIIERWSARSKKDGDEIIREPETGWAVPKVILKRAPAVRTVPADSDDSLMRVSRERNLALNPNDIPVIRAYFSDEKVRAARAEAGLSDPTDIELEYISQARSDHCNHNTFRGFFRYSEKNGSFCETIDNLFKTCVERPTLELKAKKPWVASVLWDNAGAGRFDDGHYYVITGETHNSPSNMEAYGGAITGIVGVYRDPMGTGKGSRLIMGAYGYCVGPADYDGDLRPRLHPRRLLDGVIEGVRDGGNKSGVPTPFGQVVFDPGYMGKCLVFVTAVGIMPSLIKGEPSEKKTTSPGDFVIMCGGRVGKDGIHGVTASSETFSDNTPAGHVQIGDPYTQKKMHDFLLEARDEGLVSFITDNGGGGLSSSVGESALFSNGCEIDLEKVPLKYEGLDQWEIWVSESQERMTVAVAPDHLERFMALSQKHAVESSVIGVYTDSGKLRIKYNGQTCACVDLDFLSSGFPQWEFDAEWISPRDRGMVEPVLSEPKNYRNLLTDMLSGPNICSREWIARQYDHEVQGASVLKPLTGKDRDIPGDAAVIRPIPDSSKGIAFSQALLPFYSEIDAYHMTACVMDEALRRLLAVGGDPDHVGGVDNFCWPDIAFDPVKNPDGTFKAAQLVRSCRALADMCRAFEIPLLSGKDSMYVDGHLKGRYGETRKVSALCTLQFSGISVLDDVTRCVSMDFKMPGDVIYAVGTVRNELGASEYYQRLGHTGLNVPQVRPEAFIPLYRAVSLAIQRGLAASVHGIYRGGFGVHLALSAMGGNLGADVDLSRLTRDMDAAFERNDVLLFSESPGRFILTADKKNAADLEEIFQGLPFAAAGSVKEKPEISVTGLGGDVIMSAPVAELKAAWKRPFGKLI</sequence>
<feature type="domain" description="PurM-like N-terminal" evidence="9">
    <location>
        <begin position="300"/>
        <end position="423"/>
    </location>
</feature>
<dbReference type="SUPFAM" id="SSF55326">
    <property type="entry name" value="PurM N-terminal domain-like"/>
    <property type="match status" value="2"/>
</dbReference>
<feature type="binding site" evidence="8">
    <location>
        <position position="318"/>
    </location>
    <ligand>
        <name>Mg(2+)</name>
        <dbReference type="ChEBI" id="CHEBI:18420"/>
        <label>1</label>
    </ligand>
</feature>
<feature type="binding site" evidence="8">
    <location>
        <position position="341"/>
    </location>
    <ligand>
        <name>substrate</name>
    </ligand>
</feature>
<dbReference type="InterPro" id="IPR041609">
    <property type="entry name" value="PurL_linker"/>
</dbReference>
<keyword evidence="2 8" id="KW-0436">Ligase</keyword>
<comment type="pathway">
    <text evidence="8">Purine metabolism; IMP biosynthesis via de novo pathway; 5-amino-1-(5-phospho-D-ribosyl)imidazole from N(2)-formyl-N(1)-(5-phospho-D-ribosyl)glycinamide: step 1/2.</text>
</comment>
<dbReference type="Pfam" id="PF02769">
    <property type="entry name" value="AIRS_C"/>
    <property type="match status" value="2"/>
</dbReference>
<dbReference type="CDD" id="cd02204">
    <property type="entry name" value="PurL_repeat2"/>
    <property type="match status" value="1"/>
</dbReference>
<evidence type="ECO:0000259" key="9">
    <source>
        <dbReference type="Pfam" id="PF00586"/>
    </source>
</evidence>
<proteinExistence type="inferred from homology"/>
<keyword evidence="4 8" id="KW-0547">Nucleotide-binding</keyword>
<dbReference type="PANTHER" id="PTHR43555:SF1">
    <property type="entry name" value="PHOSPHORIBOSYLFORMYLGLYCINAMIDINE SYNTHASE SUBUNIT PURL"/>
    <property type="match status" value="1"/>
</dbReference>
<comment type="function">
    <text evidence="8">Part of the phosphoribosylformylglycinamidine synthase complex involved in the purines biosynthetic pathway. Catalyzes the ATP-dependent conversion of formylglycinamide ribonucleotide (FGAR) and glutamine to yield formylglycinamidine ribonucleotide (FGAM) and glutamate. The FGAM synthase complex is composed of three subunits. PurQ produces an ammonia molecule by converting glutamine to glutamate. PurL transfers the ammonia molecule to FGAR to form FGAM in an ATP-dependent manner. PurS interacts with PurQ and PurL and is thought to assist in the transfer of the ammonia molecule from PurQ to PurL.</text>
</comment>
<keyword evidence="1 8" id="KW-0963">Cytoplasm</keyword>
<protein>
    <recommendedName>
        <fullName evidence="8">Phosphoribosylformylglycinamidine synthase subunit PurL</fullName>
        <shortName evidence="8">FGAM synthase</shortName>
        <ecNumber evidence="8">6.3.5.3</ecNumber>
    </recommendedName>
    <alternativeName>
        <fullName evidence="8">Formylglycinamide ribonucleotide amidotransferase subunit II</fullName>
        <shortName evidence="8">FGAR amidotransferase II</shortName>
        <shortName evidence="8">FGAR-AT II</shortName>
    </alternativeName>
    <alternativeName>
        <fullName evidence="8">Glutamine amidotransferase PurL</fullName>
    </alternativeName>
    <alternativeName>
        <fullName evidence="8">Phosphoribosylformylglycinamidine synthase subunit II</fullName>
    </alternativeName>
</protein>
<dbReference type="InterPro" id="IPR036604">
    <property type="entry name" value="PurS-like_sf"/>
</dbReference>
<comment type="catalytic activity">
    <reaction evidence="8">
        <text>N(2)-formyl-N(1)-(5-phospho-beta-D-ribosyl)glycinamide + L-glutamine + ATP + H2O = 2-formamido-N(1)-(5-O-phospho-beta-D-ribosyl)acetamidine + L-glutamate + ADP + phosphate + H(+)</text>
        <dbReference type="Rhea" id="RHEA:17129"/>
        <dbReference type="ChEBI" id="CHEBI:15377"/>
        <dbReference type="ChEBI" id="CHEBI:15378"/>
        <dbReference type="ChEBI" id="CHEBI:29985"/>
        <dbReference type="ChEBI" id="CHEBI:30616"/>
        <dbReference type="ChEBI" id="CHEBI:43474"/>
        <dbReference type="ChEBI" id="CHEBI:58359"/>
        <dbReference type="ChEBI" id="CHEBI:147286"/>
        <dbReference type="ChEBI" id="CHEBI:147287"/>
        <dbReference type="ChEBI" id="CHEBI:456216"/>
        <dbReference type="EC" id="6.3.5.3"/>
    </reaction>
</comment>
<dbReference type="Gene3D" id="3.30.1280.10">
    <property type="entry name" value="Phosphoribosylformylglycinamidine synthase subunit PurS"/>
    <property type="match status" value="1"/>
</dbReference>
<dbReference type="InterPro" id="IPR010918">
    <property type="entry name" value="PurM-like_C_dom"/>
</dbReference>
<gene>
    <name evidence="8 12" type="primary">purL</name>
    <name evidence="12" type="ORF">EPICR_10396</name>
</gene>
<feature type="binding site" evidence="8">
    <location>
        <position position="787"/>
    </location>
    <ligand>
        <name>substrate</name>
    </ligand>
</feature>
<dbReference type="GO" id="GO:0005737">
    <property type="term" value="C:cytoplasm"/>
    <property type="evidence" value="ECO:0007669"/>
    <property type="project" value="UniProtKB-SubCell"/>
</dbReference>
<dbReference type="SUPFAM" id="SSF56042">
    <property type="entry name" value="PurM C-terminal domain-like"/>
    <property type="match status" value="2"/>
</dbReference>
<dbReference type="EMBL" id="CAACVI010000001">
    <property type="protein sequence ID" value="VEN72895.1"/>
    <property type="molecule type" value="Genomic_DNA"/>
</dbReference>
<comment type="similarity">
    <text evidence="8">Belongs to the FGAMS family.</text>
</comment>
<feature type="binding site" evidence="8">
    <location>
        <position position="784"/>
    </location>
    <ligand>
        <name>ATP</name>
        <dbReference type="ChEBI" id="CHEBI:30616"/>
    </ligand>
</feature>
<feature type="domain" description="PurM-like N-terminal" evidence="9">
    <location>
        <begin position="680"/>
        <end position="787"/>
    </location>
</feature>
<dbReference type="EC" id="6.3.5.3" evidence="8"/>
<evidence type="ECO:0000256" key="8">
    <source>
        <dbReference type="HAMAP-Rule" id="MF_00420"/>
    </source>
</evidence>
<dbReference type="CDD" id="cd02203">
    <property type="entry name" value="PurL_repeat1"/>
    <property type="match status" value="1"/>
</dbReference>
<feature type="active site" description="Proton acceptor" evidence="8">
    <location>
        <position position="320"/>
    </location>
</feature>
<dbReference type="GO" id="GO:0005524">
    <property type="term" value="F:ATP binding"/>
    <property type="evidence" value="ECO:0007669"/>
    <property type="project" value="UniProtKB-UniRule"/>
</dbReference>
<keyword evidence="7 8" id="KW-0460">Magnesium</keyword>
<feature type="binding site" evidence="8">
    <location>
        <position position="475"/>
    </location>
    <ligand>
        <name>substrate</name>
    </ligand>
</feature>
<evidence type="ECO:0000256" key="5">
    <source>
        <dbReference type="ARBA" id="ARBA00022755"/>
    </source>
</evidence>
<dbReference type="AlphaFoldDB" id="A0A484HI74"/>
<dbReference type="HAMAP" id="MF_00420">
    <property type="entry name" value="PurL_2"/>
    <property type="match status" value="1"/>
</dbReference>
<evidence type="ECO:0000256" key="1">
    <source>
        <dbReference type="ARBA" id="ARBA00022490"/>
    </source>
</evidence>
<dbReference type="Gene3D" id="3.90.650.10">
    <property type="entry name" value="PurM-like C-terminal domain"/>
    <property type="match status" value="2"/>
</dbReference>
<feature type="domain" description="Phosphoribosylformylglycinamidine synthase linker" evidence="11">
    <location>
        <begin position="194"/>
        <end position="252"/>
    </location>
</feature>
<dbReference type="PANTHER" id="PTHR43555">
    <property type="entry name" value="PHOSPHORIBOSYLFORMYLGLYCINAMIDINE SYNTHASE SUBUNIT PURL"/>
    <property type="match status" value="1"/>
</dbReference>
<evidence type="ECO:0000256" key="6">
    <source>
        <dbReference type="ARBA" id="ARBA00022840"/>
    </source>
</evidence>
<dbReference type="GO" id="GO:0006189">
    <property type="term" value="P:'de novo' IMP biosynthetic process"/>
    <property type="evidence" value="ECO:0007669"/>
    <property type="project" value="UniProtKB-UniRule"/>
</dbReference>
<comment type="subunit">
    <text evidence="8">Monomer. Part of the FGAM synthase complex composed of 1 PurL, 1 PurQ and 2 PurS subunits.</text>
</comment>
<dbReference type="Pfam" id="PF18072">
    <property type="entry name" value="FGAR-AT_linker"/>
    <property type="match status" value="1"/>
</dbReference>
<dbReference type="Gene3D" id="3.30.1330.10">
    <property type="entry name" value="PurM-like, N-terminal domain"/>
    <property type="match status" value="2"/>
</dbReference>
<comment type="caution">
    <text evidence="8">Lacks conserved residue(s) required for the propagation of feature annotation.</text>
</comment>
<dbReference type="GO" id="GO:0004642">
    <property type="term" value="F:phosphoribosylformylglycinamidine synthase activity"/>
    <property type="evidence" value="ECO:0007669"/>
    <property type="project" value="UniProtKB-UniRule"/>
</dbReference>
<feature type="binding site" evidence="8">
    <location>
        <position position="342"/>
    </location>
    <ligand>
        <name>Mg(2+)</name>
        <dbReference type="ChEBI" id="CHEBI:18420"/>
        <label>2</label>
    </ligand>
</feature>
<feature type="binding site" evidence="8">
    <location>
        <begin position="546"/>
        <end position="548"/>
    </location>
    <ligand>
        <name>substrate</name>
    </ligand>
</feature>
<evidence type="ECO:0000259" key="10">
    <source>
        <dbReference type="Pfam" id="PF02769"/>
    </source>
</evidence>
<dbReference type="InterPro" id="IPR036921">
    <property type="entry name" value="PurM-like_N_sf"/>
</dbReference>